<dbReference type="Proteomes" id="UP000321408">
    <property type="component" value="Chromosome"/>
</dbReference>
<reference evidence="1 2" key="1">
    <citation type="journal article" date="2020" name="Nature">
        <title>Isolation of an archaeon at the prokaryote-eukaryote interface.</title>
        <authorList>
            <person name="Imachi H."/>
            <person name="Nobu M.K."/>
            <person name="Nakahara N."/>
            <person name="Morono Y."/>
            <person name="Ogawara M."/>
            <person name="Takaki Y."/>
            <person name="Takano Y."/>
            <person name="Uematsu K."/>
            <person name="Ikuta T."/>
            <person name="Ito M."/>
            <person name="Matsui Y."/>
            <person name="Miyazaki M."/>
            <person name="Murata K."/>
            <person name="Saito Y."/>
            <person name="Sakai S."/>
            <person name="Song C."/>
            <person name="Tasumi E."/>
            <person name="Yamanaka Y."/>
            <person name="Yamaguchi T."/>
            <person name="Kamagata Y."/>
            <person name="Tamaki H."/>
            <person name="Takai K."/>
        </authorList>
    </citation>
    <scope>NUCLEOTIDE SEQUENCE [LARGE SCALE GENOMIC DNA]</scope>
    <source>
        <strain evidence="1 2">MK-D1</strain>
    </source>
</reference>
<evidence type="ECO:0000313" key="1">
    <source>
        <dbReference type="EMBL" id="QEE17973.1"/>
    </source>
</evidence>
<dbReference type="InterPro" id="IPR012340">
    <property type="entry name" value="NA-bd_OB-fold"/>
</dbReference>
<protein>
    <recommendedName>
        <fullName evidence="3">OB-fold nucleic acid binding domain protein</fullName>
    </recommendedName>
</protein>
<evidence type="ECO:0000313" key="2">
    <source>
        <dbReference type="Proteomes" id="UP000321408"/>
    </source>
</evidence>
<accession>A0A5B9DGW8</accession>
<dbReference type="KEGG" id="psyt:DSAG12_03811"/>
<keyword evidence="2" id="KW-1185">Reference proteome</keyword>
<evidence type="ECO:0008006" key="3">
    <source>
        <dbReference type="Google" id="ProtNLM"/>
    </source>
</evidence>
<dbReference type="GeneID" id="41331779"/>
<organism evidence="1 2">
    <name type="scientific">Promethearchaeum syntrophicum</name>
    <dbReference type="NCBI Taxonomy" id="2594042"/>
    <lineage>
        <taxon>Archaea</taxon>
        <taxon>Promethearchaeati</taxon>
        <taxon>Promethearchaeota</taxon>
        <taxon>Promethearchaeia</taxon>
        <taxon>Promethearchaeales</taxon>
        <taxon>Promethearchaeaceae</taxon>
        <taxon>Promethearchaeum</taxon>
    </lineage>
</organism>
<sequence length="118" mass="13508">MENDFSDEFESNKTNETYQKRLISDIQLDDSAVQIIGYADSINASDEFYLDDKNGRIHVRSIPDEFSNIKEGTLYRVFGELSIGGDGVQFIAAHIIQNMEKMNFILFLKSMELSKKIT</sequence>
<dbReference type="AlphaFoldDB" id="A0A5B9DGW8"/>
<reference evidence="1 2" key="2">
    <citation type="journal article" date="2024" name="Int. J. Syst. Evol. Microbiol.">
        <title>Promethearchaeum syntrophicum gen. nov., sp. nov., an anaerobic, obligately syntrophic archaeon, the first isolate of the lineage 'Asgard' archaea, and proposal of the new archaeal phylum Promethearchaeota phyl. nov. and kingdom Promethearchaeati regn. nov.</title>
        <authorList>
            <person name="Imachi H."/>
            <person name="Nobu M.K."/>
            <person name="Kato S."/>
            <person name="Takaki Y."/>
            <person name="Miyazaki M."/>
            <person name="Miyata M."/>
            <person name="Ogawara M."/>
            <person name="Saito Y."/>
            <person name="Sakai S."/>
            <person name="Tahara Y.O."/>
            <person name="Takano Y."/>
            <person name="Tasumi E."/>
            <person name="Uematsu K."/>
            <person name="Yoshimura T."/>
            <person name="Itoh T."/>
            <person name="Ohkuma M."/>
            <person name="Takai K."/>
        </authorList>
    </citation>
    <scope>NUCLEOTIDE SEQUENCE [LARGE SCALE GENOMIC DNA]</scope>
    <source>
        <strain evidence="1 2">MK-D1</strain>
    </source>
</reference>
<gene>
    <name evidence="1" type="ORF">DSAG12_03811</name>
</gene>
<dbReference type="Gene3D" id="2.40.50.140">
    <property type="entry name" value="Nucleic acid-binding proteins"/>
    <property type="match status" value="1"/>
</dbReference>
<dbReference type="RefSeq" id="WP_147664849.1">
    <property type="nucleotide sequence ID" value="NZ_CP042905.2"/>
</dbReference>
<proteinExistence type="predicted"/>
<dbReference type="EMBL" id="CP042905">
    <property type="protein sequence ID" value="QEE17973.1"/>
    <property type="molecule type" value="Genomic_DNA"/>
</dbReference>
<name>A0A5B9DGW8_9ARCH</name>